<gene>
    <name evidence="2" type="ORF">BO97DRAFT_459365</name>
</gene>
<organism evidence="2 3">
    <name type="scientific">Aspergillus homomorphus (strain CBS 101889)</name>
    <dbReference type="NCBI Taxonomy" id="1450537"/>
    <lineage>
        <taxon>Eukaryota</taxon>
        <taxon>Fungi</taxon>
        <taxon>Dikarya</taxon>
        <taxon>Ascomycota</taxon>
        <taxon>Pezizomycotina</taxon>
        <taxon>Eurotiomycetes</taxon>
        <taxon>Eurotiomycetidae</taxon>
        <taxon>Eurotiales</taxon>
        <taxon>Aspergillaceae</taxon>
        <taxon>Aspergillus</taxon>
        <taxon>Aspergillus subgen. Circumdati</taxon>
    </lineage>
</organism>
<sequence length="831" mass="92575">MVRMYTHAELEAAEGLLLLWASGTHTITSRDGQGATNVNHRLETLDDIEHEDHDLPMKTCHDDEDELLPDAPDQSLPHPQSCAASQHEPSITPSNQALDIPRSLVPIHQSLQSLRSVAYGSSEGSVHGFHPGVPPSHDEDAQQYAQSDEQRHLARMMILHHVKSRSPGDAEAARHVSRLRVLRYASRLSREQEVERAERERAKSLSASPFGVHRAGGLRNTSFGYQSPANHMPPPRNTQNGRNGTTGHQPSNQPPNSTGNASDLTAAVKLEETIPRVVPAQSLQKYLIRQQIIAGVQAEQITPIRPQSIVNPPSAPVVLQIKNDNVTVPDIPPAQFSGLVKPLVIMPRPAPALTDGPVTAETALHSHPVKMDIEADDKSATPAANKDDKKLSTPQRPANSRYLTRSVARRTRDQNGQTSANGAPIKNDATADAAEPAAVKHEPKTSPAVARPPRLQPDISASENNTTFLRAVPKEEHTKATPNEQRQQQQQQQQHDLTHPHKNFDLLHALSTQPYLTVMICDHLLPSDIITLMAISQPMHQTIQTNLTMITTHQVDNINTTTQHHNREPPISDSFPLLCYPRHYYTHPAQTNHITPKLTYAQMLLTRSTTITTITSTLLHARIFLPQQTDRILHKLWFLMDIPDNHRREWTVRNRNLWSDLDLFLGIFFVVQLDAYLEKVRGFKNRWGLVRRVCFAQRSLVVLADLLVGRGVGSGDEGGMGLRMGQGGVNGDGMLPEEEDVGPLGFEYYGRKVTGSGHMVKLLRPDERIMREALGRGLDLQGMYKGVFGKGKSEVFETAEVRGQRITWDEQMRLATVRSRVDWLRVVRLDS</sequence>
<dbReference type="RefSeq" id="XP_025548342.1">
    <property type="nucleotide sequence ID" value="XM_025699279.1"/>
</dbReference>
<name>A0A395HQQ6_ASPHC</name>
<dbReference type="Proteomes" id="UP000248961">
    <property type="component" value="Unassembled WGS sequence"/>
</dbReference>
<feature type="compositionally biased region" description="Polar residues" evidence="1">
    <location>
        <begin position="392"/>
        <end position="403"/>
    </location>
</feature>
<protein>
    <submittedName>
        <fullName evidence="2">Uncharacterized protein</fullName>
    </submittedName>
</protein>
<evidence type="ECO:0000256" key="1">
    <source>
        <dbReference type="SAM" id="MobiDB-lite"/>
    </source>
</evidence>
<feature type="compositionally biased region" description="Basic and acidic residues" evidence="1">
    <location>
        <begin position="52"/>
        <end position="61"/>
    </location>
</feature>
<feature type="compositionally biased region" description="Basic and acidic residues" evidence="1">
    <location>
        <begin position="188"/>
        <end position="203"/>
    </location>
</feature>
<dbReference type="OrthoDB" id="4966at2759"/>
<feature type="region of interest" description="Disordered" evidence="1">
    <location>
        <begin position="121"/>
        <end position="149"/>
    </location>
</feature>
<feature type="region of interest" description="Disordered" evidence="1">
    <location>
        <begin position="377"/>
        <end position="496"/>
    </location>
</feature>
<dbReference type="EMBL" id="KZ824306">
    <property type="protein sequence ID" value="RAL09188.1"/>
    <property type="molecule type" value="Genomic_DNA"/>
</dbReference>
<dbReference type="AlphaFoldDB" id="A0A395HQQ6"/>
<evidence type="ECO:0000313" key="3">
    <source>
        <dbReference type="Proteomes" id="UP000248961"/>
    </source>
</evidence>
<feature type="compositionally biased region" description="Polar residues" evidence="1">
    <location>
        <begin position="82"/>
        <end position="96"/>
    </location>
</feature>
<feature type="compositionally biased region" description="Polar residues" evidence="1">
    <location>
        <begin position="219"/>
        <end position="229"/>
    </location>
</feature>
<feature type="compositionally biased region" description="Polar residues" evidence="1">
    <location>
        <begin position="237"/>
        <end position="262"/>
    </location>
</feature>
<feature type="region of interest" description="Disordered" evidence="1">
    <location>
        <begin position="52"/>
        <end position="96"/>
    </location>
</feature>
<feature type="compositionally biased region" description="Low complexity" evidence="1">
    <location>
        <begin position="485"/>
        <end position="494"/>
    </location>
</feature>
<feature type="compositionally biased region" description="Basic and acidic residues" evidence="1">
    <location>
        <begin position="377"/>
        <end position="391"/>
    </location>
</feature>
<feature type="region of interest" description="Disordered" evidence="1">
    <location>
        <begin position="188"/>
        <end position="262"/>
    </location>
</feature>
<proteinExistence type="predicted"/>
<dbReference type="STRING" id="1450537.A0A395HQQ6"/>
<accession>A0A395HQQ6</accession>
<reference evidence="2 3" key="1">
    <citation type="submission" date="2018-02" db="EMBL/GenBank/DDBJ databases">
        <title>The genomes of Aspergillus section Nigri reveals drivers in fungal speciation.</title>
        <authorList>
            <consortium name="DOE Joint Genome Institute"/>
            <person name="Vesth T.C."/>
            <person name="Nybo J."/>
            <person name="Theobald S."/>
            <person name="Brandl J."/>
            <person name="Frisvad J.C."/>
            <person name="Nielsen K.F."/>
            <person name="Lyhne E.K."/>
            <person name="Kogle M.E."/>
            <person name="Kuo A."/>
            <person name="Riley R."/>
            <person name="Clum A."/>
            <person name="Nolan M."/>
            <person name="Lipzen A."/>
            <person name="Salamov A."/>
            <person name="Henrissat B."/>
            <person name="Wiebenga A."/>
            <person name="De vries R.P."/>
            <person name="Grigoriev I.V."/>
            <person name="Mortensen U.H."/>
            <person name="Andersen M.R."/>
            <person name="Baker S.E."/>
        </authorList>
    </citation>
    <scope>NUCLEOTIDE SEQUENCE [LARGE SCALE GENOMIC DNA]</scope>
    <source>
        <strain evidence="2 3">CBS 101889</strain>
    </source>
</reference>
<dbReference type="VEuPathDB" id="FungiDB:BO97DRAFT_459365"/>
<dbReference type="GeneID" id="37203568"/>
<keyword evidence="3" id="KW-1185">Reference proteome</keyword>
<evidence type="ECO:0000313" key="2">
    <source>
        <dbReference type="EMBL" id="RAL09188.1"/>
    </source>
</evidence>
<feature type="compositionally biased region" description="Polar residues" evidence="1">
    <location>
        <begin position="459"/>
        <end position="468"/>
    </location>
</feature>